<dbReference type="InterPro" id="IPR036439">
    <property type="entry name" value="Dockerin_dom_sf"/>
</dbReference>
<protein>
    <submittedName>
        <fullName evidence="2">Peptidase M11 gametolysin</fullName>
    </submittedName>
</protein>
<evidence type="ECO:0000313" key="3">
    <source>
        <dbReference type="Proteomes" id="UP000034207"/>
    </source>
</evidence>
<dbReference type="GO" id="GO:0000272">
    <property type="term" value="P:polysaccharide catabolic process"/>
    <property type="evidence" value="ECO:0007669"/>
    <property type="project" value="InterPro"/>
</dbReference>
<evidence type="ECO:0000313" key="2">
    <source>
        <dbReference type="EMBL" id="KKQ94307.1"/>
    </source>
</evidence>
<organism evidence="2 3">
    <name type="scientific">candidate division CPR2 bacterium GW2011_GWC2_39_10</name>
    <dbReference type="NCBI Taxonomy" id="1618345"/>
    <lineage>
        <taxon>Bacteria</taxon>
        <taxon>Bacteria division CPR2</taxon>
    </lineage>
</organism>
<dbReference type="InterPro" id="IPR008752">
    <property type="entry name" value="Peptidase_M11"/>
</dbReference>
<dbReference type="PROSITE" id="PS51766">
    <property type="entry name" value="DOCKERIN"/>
    <property type="match status" value="1"/>
</dbReference>
<feature type="domain" description="Dockerin" evidence="1">
    <location>
        <begin position="853"/>
        <end position="908"/>
    </location>
</feature>
<dbReference type="AlphaFoldDB" id="A0A0G0LTE7"/>
<dbReference type="SUPFAM" id="SSF63446">
    <property type="entry name" value="Type I dockerin domain"/>
    <property type="match status" value="1"/>
</dbReference>
<dbReference type="SUPFAM" id="SSF55486">
    <property type="entry name" value="Metalloproteases ('zincins'), catalytic domain"/>
    <property type="match status" value="1"/>
</dbReference>
<dbReference type="GO" id="GO:0008237">
    <property type="term" value="F:metallopeptidase activity"/>
    <property type="evidence" value="ECO:0007669"/>
    <property type="project" value="InterPro"/>
</dbReference>
<dbReference type="EMBL" id="LBVV01000011">
    <property type="protein sequence ID" value="KKQ94307.1"/>
    <property type="molecule type" value="Genomic_DNA"/>
</dbReference>
<dbReference type="Gene3D" id="1.10.1330.10">
    <property type="entry name" value="Dockerin domain"/>
    <property type="match status" value="1"/>
</dbReference>
<dbReference type="InterPro" id="IPR016134">
    <property type="entry name" value="Dockerin_dom"/>
</dbReference>
<proteinExistence type="predicted"/>
<reference evidence="2 3" key="1">
    <citation type="journal article" date="2015" name="Nature">
        <title>rRNA introns, odd ribosomes, and small enigmatic genomes across a large radiation of phyla.</title>
        <authorList>
            <person name="Brown C.T."/>
            <person name="Hug L.A."/>
            <person name="Thomas B.C."/>
            <person name="Sharon I."/>
            <person name="Castelle C.J."/>
            <person name="Singh A."/>
            <person name="Wilkins M.J."/>
            <person name="Williams K.H."/>
            <person name="Banfield J.F."/>
        </authorList>
    </citation>
    <scope>NUCLEOTIDE SEQUENCE [LARGE SCALE GENOMIC DNA]</scope>
</reference>
<evidence type="ECO:0000259" key="1">
    <source>
        <dbReference type="PROSITE" id="PS51766"/>
    </source>
</evidence>
<dbReference type="STRING" id="1618345.UT18_C0011G0013"/>
<dbReference type="InterPro" id="IPR024079">
    <property type="entry name" value="MetalloPept_cat_dom_sf"/>
</dbReference>
<sequence length="908" mass="98719">MQKSKRFLVFKYLLLLILLSVGLFLVVILEQKIALGINVSQCKKGDLKSCNNAVQIGIKRDRSSVDNTINLRSEILDRKLKENPQEILDNQLLGEKLNLKSEKMEKKQTVEGDLVLAHFDEKIGEKSREEYHFIEKGKKKKWNVYFGKKDKKVYARQNLRLEVLTYGNNLVLESTGQIAQAEDRKIGPNGAINTLVIMFNFSNNTSQPFTTSTINQNIFGTGSSATKYFEEVSYNKTSVVGDVKGWYTIPDTDASCDYLSWAYDADDAAIADGVNVNAYDNWVYVFPYTASCGWAGLAYLGSYGMWSNGYSDVELFTHEIGHNYGAEHASYRDCGTKTIDVYSSCSTSEYGDIYDTMGYWNPYHFNIPHKLEVGWLPNARIQTATVNGNYTIRQLENESSAYQAVKILKADTGEYYYFEYRKATGWDLGLPAGVTRGSIAHVYSEYGGNSYLLDMTPQDGWSDVALSDGNSFADTINNITVTQVSHDAETVTLNVQFGSTHTITATAGANGSISPSGNVEVGHSQDIMFTITPNSGYKIDDVLVDGSSAGIVANHTFNNVVATHTISASFVELSTPLDHFSGNISGTKTAGQAFNFTLSAYNASNSLISDYGGLVNFTSSDSLSTLPSDDGAGWTNGQKNFSLTLRTAGDVSFEARDIATNIFYGINITVQHGNLFDVRITALDNTSITAGQAVRFSAVGVDSFYNEIPEAAITWVVADADGVFRKTQKGTHFVYACSGAVCSSLHLGVTVKPDVINTISITTNKARLMAISANKIIITIKATDQYNNGIDSIAYSVTGKRSQDSLLVGTNTYAGTETTNAAGELVLNLKSTLVGTISLLAQNGLVSSTKTISVVKAGDINGDGNINGLDASLLVNSWEKLTSLMSDINCDSIVNGLDASLLVINWSG</sequence>
<dbReference type="InterPro" id="IPR044060">
    <property type="entry name" value="Bacterial_rp_domain"/>
</dbReference>
<accession>A0A0G0LTE7</accession>
<dbReference type="GO" id="GO:0004553">
    <property type="term" value="F:hydrolase activity, hydrolyzing O-glycosyl compounds"/>
    <property type="evidence" value="ECO:0007669"/>
    <property type="project" value="InterPro"/>
</dbReference>
<gene>
    <name evidence="2" type="ORF">UT18_C0011G0013</name>
</gene>
<name>A0A0G0LTE7_UNCC2</name>
<dbReference type="InterPro" id="IPR002105">
    <property type="entry name" value="Dockerin_1_rpt"/>
</dbReference>
<comment type="caution">
    <text evidence="2">The sequence shown here is derived from an EMBL/GenBank/DDBJ whole genome shotgun (WGS) entry which is preliminary data.</text>
</comment>
<dbReference type="Proteomes" id="UP000034207">
    <property type="component" value="Unassembled WGS sequence"/>
</dbReference>
<dbReference type="Gene3D" id="3.40.390.10">
    <property type="entry name" value="Collagenase (Catalytic Domain)"/>
    <property type="match status" value="1"/>
</dbReference>
<dbReference type="Pfam" id="PF05548">
    <property type="entry name" value="Peptidase_M11"/>
    <property type="match status" value="1"/>
</dbReference>
<dbReference type="Pfam" id="PF00404">
    <property type="entry name" value="Dockerin_1"/>
    <property type="match status" value="1"/>
</dbReference>
<dbReference type="Pfam" id="PF18998">
    <property type="entry name" value="Flg_new_2"/>
    <property type="match status" value="1"/>
</dbReference>